<protein>
    <submittedName>
        <fullName evidence="1">Uncharacterized protein</fullName>
    </submittedName>
</protein>
<dbReference type="Proteomes" id="UP001324634">
    <property type="component" value="Chromosome"/>
</dbReference>
<accession>A0AAX4HMD3</accession>
<dbReference type="KEGG" id="psti:SOO65_17155"/>
<keyword evidence="2" id="KW-1185">Reference proteome</keyword>
<dbReference type="AlphaFoldDB" id="A0AAX4HMD3"/>
<reference evidence="1 2" key="1">
    <citation type="submission" date="2023-11" db="EMBL/GenBank/DDBJ databases">
        <title>Peredibacter starrii A3.12.</title>
        <authorList>
            <person name="Mitchell R.J."/>
        </authorList>
    </citation>
    <scope>NUCLEOTIDE SEQUENCE [LARGE SCALE GENOMIC DNA]</scope>
    <source>
        <strain evidence="1 2">A3.12</strain>
    </source>
</reference>
<name>A0AAX4HMD3_9BACT</name>
<dbReference type="RefSeq" id="WP_321393205.1">
    <property type="nucleotide sequence ID" value="NZ_CP139487.1"/>
</dbReference>
<gene>
    <name evidence="1" type="ORF">SOO65_17155</name>
</gene>
<organism evidence="1 2">
    <name type="scientific">Peredibacter starrii</name>
    <dbReference type="NCBI Taxonomy" id="28202"/>
    <lineage>
        <taxon>Bacteria</taxon>
        <taxon>Pseudomonadati</taxon>
        <taxon>Bdellovibrionota</taxon>
        <taxon>Bacteriovoracia</taxon>
        <taxon>Bacteriovoracales</taxon>
        <taxon>Bacteriovoracaceae</taxon>
        <taxon>Peredibacter</taxon>
    </lineage>
</organism>
<evidence type="ECO:0000313" key="2">
    <source>
        <dbReference type="Proteomes" id="UP001324634"/>
    </source>
</evidence>
<proteinExistence type="predicted"/>
<evidence type="ECO:0000313" key="1">
    <source>
        <dbReference type="EMBL" id="WPU64424.1"/>
    </source>
</evidence>
<dbReference type="EMBL" id="CP139487">
    <property type="protein sequence ID" value="WPU64424.1"/>
    <property type="molecule type" value="Genomic_DNA"/>
</dbReference>
<sequence>MTADNLTTAGSEKNGKVSLEVLAKMTGFPVEMIKEEVFKGGEVGSEVSLEDLRSAMLSYIDSTMLMSEEK</sequence>